<name>A0A699ZEK1_HAELA</name>
<protein>
    <submittedName>
        <fullName evidence="2">Uncharacterized protein</fullName>
    </submittedName>
</protein>
<gene>
    <name evidence="2" type="ORF">HaLaN_18244</name>
</gene>
<evidence type="ECO:0000256" key="1">
    <source>
        <dbReference type="SAM" id="MobiDB-lite"/>
    </source>
</evidence>
<evidence type="ECO:0000313" key="3">
    <source>
        <dbReference type="Proteomes" id="UP000485058"/>
    </source>
</evidence>
<keyword evidence="3" id="KW-1185">Reference proteome</keyword>
<feature type="compositionally biased region" description="Polar residues" evidence="1">
    <location>
        <begin position="11"/>
        <end position="23"/>
    </location>
</feature>
<evidence type="ECO:0000313" key="2">
    <source>
        <dbReference type="EMBL" id="GFH21023.1"/>
    </source>
</evidence>
<feature type="non-terminal residue" evidence="2">
    <location>
        <position position="1"/>
    </location>
</feature>
<dbReference type="Proteomes" id="UP000485058">
    <property type="component" value="Unassembled WGS sequence"/>
</dbReference>
<feature type="region of interest" description="Disordered" evidence="1">
    <location>
        <begin position="1"/>
        <end position="23"/>
    </location>
</feature>
<organism evidence="2 3">
    <name type="scientific">Haematococcus lacustris</name>
    <name type="common">Green alga</name>
    <name type="synonym">Haematococcus pluvialis</name>
    <dbReference type="NCBI Taxonomy" id="44745"/>
    <lineage>
        <taxon>Eukaryota</taxon>
        <taxon>Viridiplantae</taxon>
        <taxon>Chlorophyta</taxon>
        <taxon>core chlorophytes</taxon>
        <taxon>Chlorophyceae</taxon>
        <taxon>CS clade</taxon>
        <taxon>Chlamydomonadales</taxon>
        <taxon>Haematococcaceae</taxon>
        <taxon>Haematococcus</taxon>
    </lineage>
</organism>
<feature type="non-terminal residue" evidence="2">
    <location>
        <position position="65"/>
    </location>
</feature>
<comment type="caution">
    <text evidence="2">The sequence shown here is derived from an EMBL/GenBank/DDBJ whole genome shotgun (WGS) entry which is preliminary data.</text>
</comment>
<accession>A0A699ZEK1</accession>
<dbReference type="AlphaFoldDB" id="A0A699ZEK1"/>
<dbReference type="EMBL" id="BLLF01001746">
    <property type="protein sequence ID" value="GFH21023.1"/>
    <property type="molecule type" value="Genomic_DNA"/>
</dbReference>
<reference evidence="2 3" key="1">
    <citation type="submission" date="2020-02" db="EMBL/GenBank/DDBJ databases">
        <title>Draft genome sequence of Haematococcus lacustris strain NIES-144.</title>
        <authorList>
            <person name="Morimoto D."/>
            <person name="Nakagawa S."/>
            <person name="Yoshida T."/>
            <person name="Sawayama S."/>
        </authorList>
    </citation>
    <scope>NUCLEOTIDE SEQUENCE [LARGE SCALE GENOMIC DNA]</scope>
    <source>
        <strain evidence="2 3">NIES-144</strain>
    </source>
</reference>
<sequence length="65" mass="6834">REGREAGPDSGPSTAQRSANRNSQATFHAALTYDQGAVVVSRVGSNEIRFLISRAATAPYSGDPN</sequence>
<proteinExistence type="predicted"/>